<comment type="caution">
    <text evidence="3">The sequence shown here is derived from an EMBL/GenBank/DDBJ whole genome shotgun (WGS) entry which is preliminary data.</text>
</comment>
<feature type="domain" description="NAD-dependent epimerase/dehydratase" evidence="2">
    <location>
        <begin position="42"/>
        <end position="224"/>
    </location>
</feature>
<evidence type="ECO:0000259" key="2">
    <source>
        <dbReference type="Pfam" id="PF01370"/>
    </source>
</evidence>
<dbReference type="InterPro" id="IPR036291">
    <property type="entry name" value="NAD(P)-bd_dom_sf"/>
</dbReference>
<feature type="region of interest" description="Disordered" evidence="1">
    <location>
        <begin position="1"/>
        <end position="33"/>
    </location>
</feature>
<sequence>MLRRSAATGREPMTGRERMAGGERQLGGGDGVAEGTSVPRVALVTGASRLLGGFLVTRLAQNPDIERVIAVDSLIPSKDMLRRMGRAEFVRADIRNPLVGKVVRQAEVDTVVHTAMLTRVPRGSSRAAMKDANVIGAMQLFAVCQKSPSVRRVVLKSTSAVYGSTSKDPAKFTEEMSARRRPAGAYARDSIEVEGYARGLARRRPDLALSILRLAPIVGPRLNGTIGRYVTTPVVPTVAGRDARFQLLHEHDALGALERAALTGPAGTFNIAGDGVVMLSQAIRRLGRIAMPIPSALFHGAGRSAMGPIMRSYTQEQPEYFQFGCGLDTTRMRTELGFEPSWTTAEALADLARAARAAPLPTDGLVDRVERVLLDVVAPRGWAKGDA</sequence>
<proteinExistence type="predicted"/>
<name>R7WPG9_9NOCA</name>
<protein>
    <submittedName>
        <fullName evidence="3">UDP-glucose 4-epimerase</fullName>
    </submittedName>
</protein>
<keyword evidence="4" id="KW-1185">Reference proteome</keyword>
<dbReference type="PANTHER" id="PTHR43245">
    <property type="entry name" value="BIFUNCTIONAL POLYMYXIN RESISTANCE PROTEIN ARNA"/>
    <property type="match status" value="1"/>
</dbReference>
<dbReference type="Pfam" id="PF01370">
    <property type="entry name" value="Epimerase"/>
    <property type="match status" value="1"/>
</dbReference>
<dbReference type="AlphaFoldDB" id="R7WPG9"/>
<accession>R7WPG9</accession>
<evidence type="ECO:0000256" key="1">
    <source>
        <dbReference type="SAM" id="MobiDB-lite"/>
    </source>
</evidence>
<evidence type="ECO:0000313" key="3">
    <source>
        <dbReference type="EMBL" id="EOM77211.1"/>
    </source>
</evidence>
<dbReference type="InterPro" id="IPR001509">
    <property type="entry name" value="Epimerase_deHydtase"/>
</dbReference>
<dbReference type="PATRIC" id="fig|1273125.3.peg.1410"/>
<reference evidence="3 4" key="1">
    <citation type="journal article" date="2013" name="Genome Announc.">
        <title>Draft Genome Sequence of Rhodococcus rhodnii Strain LMG5362, a Symbiont of Rhodnius prolixus (Hemiptera, Reduviidae, Triatominae), the Principle Vector of Trypanosoma cruzi.</title>
        <authorList>
            <person name="Pachebat J.A."/>
            <person name="van Keulen G."/>
            <person name="Whitten M.M."/>
            <person name="Girdwood S."/>
            <person name="Del Sol R."/>
            <person name="Dyson P.J."/>
            <person name="Facey P.D."/>
        </authorList>
    </citation>
    <scope>NUCLEOTIDE SEQUENCE [LARGE SCALE GENOMIC DNA]</scope>
    <source>
        <strain evidence="3 4">LMG 5362</strain>
    </source>
</reference>
<dbReference type="Gene3D" id="3.40.50.720">
    <property type="entry name" value="NAD(P)-binding Rossmann-like Domain"/>
    <property type="match status" value="1"/>
</dbReference>
<gene>
    <name evidence="3" type="ORF">Rrhod_1459</name>
</gene>
<organism evidence="3 4">
    <name type="scientific">Rhodococcus rhodnii LMG 5362</name>
    <dbReference type="NCBI Taxonomy" id="1273125"/>
    <lineage>
        <taxon>Bacteria</taxon>
        <taxon>Bacillati</taxon>
        <taxon>Actinomycetota</taxon>
        <taxon>Actinomycetes</taxon>
        <taxon>Mycobacteriales</taxon>
        <taxon>Nocardiaceae</taxon>
        <taxon>Rhodococcus</taxon>
    </lineage>
</organism>
<dbReference type="Proteomes" id="UP000013525">
    <property type="component" value="Unassembled WGS sequence"/>
</dbReference>
<dbReference type="SUPFAM" id="SSF51735">
    <property type="entry name" value="NAD(P)-binding Rossmann-fold domains"/>
    <property type="match status" value="1"/>
</dbReference>
<dbReference type="PANTHER" id="PTHR43245:SF52">
    <property type="entry name" value="NAD-DEPENDENT EPIMERASE_DEHYDRATASE"/>
    <property type="match status" value="1"/>
</dbReference>
<dbReference type="EMBL" id="APMY01000051">
    <property type="protein sequence ID" value="EOM77211.1"/>
    <property type="molecule type" value="Genomic_DNA"/>
</dbReference>
<dbReference type="InterPro" id="IPR050177">
    <property type="entry name" value="Lipid_A_modif_metabolic_enz"/>
</dbReference>
<dbReference type="eggNOG" id="COG0451">
    <property type="taxonomic scope" value="Bacteria"/>
</dbReference>
<evidence type="ECO:0000313" key="4">
    <source>
        <dbReference type="Proteomes" id="UP000013525"/>
    </source>
</evidence>